<name>A0ABM1QHS2_CAMSA</name>
<evidence type="ECO:0000259" key="4">
    <source>
        <dbReference type="PROSITE" id="PS50102"/>
    </source>
</evidence>
<keyword evidence="2" id="KW-0539">Nucleus</keyword>
<feature type="domain" description="RRM" evidence="4">
    <location>
        <begin position="47"/>
        <end position="124"/>
    </location>
</feature>
<reference evidence="5" key="1">
    <citation type="journal article" date="2014" name="Nat. Commun.">
        <title>The emerging biofuel crop Camelina sativa retains a highly undifferentiated hexaploid genome structure.</title>
        <authorList>
            <person name="Kagale S."/>
            <person name="Koh C."/>
            <person name="Nixon J."/>
            <person name="Bollina V."/>
            <person name="Clarke W.E."/>
            <person name="Tuteja R."/>
            <person name="Spillane C."/>
            <person name="Robinson S.J."/>
            <person name="Links M.G."/>
            <person name="Clarke C."/>
            <person name="Higgins E.E."/>
            <person name="Huebert T."/>
            <person name="Sharpe A.G."/>
            <person name="Parkin I.A."/>
        </authorList>
    </citation>
    <scope>NUCLEOTIDE SEQUENCE [LARGE SCALE GENOMIC DNA]</scope>
    <source>
        <strain evidence="5">cv. DH55</strain>
    </source>
</reference>
<dbReference type="Gene3D" id="3.30.70.330">
    <property type="match status" value="2"/>
</dbReference>
<dbReference type="Pfam" id="PF00076">
    <property type="entry name" value="RRM_1"/>
    <property type="match status" value="2"/>
</dbReference>
<dbReference type="GeneID" id="104720494"/>
<dbReference type="InterPro" id="IPR000504">
    <property type="entry name" value="RRM_dom"/>
</dbReference>
<keyword evidence="5" id="KW-1185">Reference proteome</keyword>
<evidence type="ECO:0000256" key="2">
    <source>
        <dbReference type="ARBA" id="ARBA00023242"/>
    </source>
</evidence>
<dbReference type="InterPro" id="IPR012677">
    <property type="entry name" value="Nucleotide-bd_a/b_plait_sf"/>
</dbReference>
<dbReference type="Proteomes" id="UP000694864">
    <property type="component" value="Chromosome 10"/>
</dbReference>
<keyword evidence="3" id="KW-0694">RNA-binding</keyword>
<dbReference type="PANTHER" id="PTHR13952:SF21">
    <property type="entry name" value="POLYNUCLEOTIDE ADENYLYLTRANSFERASE DOMAIN_RNA RECOGNITION MOTIF PROTEIN-RELATED"/>
    <property type="match status" value="1"/>
</dbReference>
<sequence>MSSSSKKSAAKVNLLGKRKQQDDLATKTIVQKHKETSEEKAVNVTKRMLFVSGLSRQTKASDIIDFFNDGGEVVLVRLILNQEGRHVGYGYVEFASPNAAKEALEAKNGKYMHGGQVFLEVPNTAPYPPPRYKDHHVRESLPREEDEAPPDSVLLLNSGSFPIKKTLFVSGLSSPTKISDIIDFFNDVGEVVHVRLIINQDSRHAGYGYVEFASPNAAKEALETKIGEYLHGGKIFLEVAKTTPYPSPK</sequence>
<dbReference type="SMART" id="SM00360">
    <property type="entry name" value="RRM"/>
    <property type="match status" value="2"/>
</dbReference>
<protein>
    <submittedName>
        <fullName evidence="6">Nucleolin 2-like</fullName>
    </submittedName>
</protein>
<accession>A0ABM1QHS2</accession>
<comment type="subcellular location">
    <subcellularLocation>
        <location evidence="1">Nucleus</location>
    </subcellularLocation>
</comment>
<dbReference type="RefSeq" id="XP_019086310.1">
    <property type="nucleotide sequence ID" value="XM_019230765.1"/>
</dbReference>
<reference evidence="6" key="2">
    <citation type="submission" date="2025-08" db="UniProtKB">
        <authorList>
            <consortium name="RefSeq"/>
        </authorList>
    </citation>
    <scope>IDENTIFICATION</scope>
    <source>
        <tissue evidence="6">Leaf</tissue>
    </source>
</reference>
<feature type="domain" description="RRM" evidence="4">
    <location>
        <begin position="165"/>
        <end position="242"/>
    </location>
</feature>
<evidence type="ECO:0000313" key="5">
    <source>
        <dbReference type="Proteomes" id="UP000694864"/>
    </source>
</evidence>
<dbReference type="InterPro" id="IPR035979">
    <property type="entry name" value="RBD_domain_sf"/>
</dbReference>
<dbReference type="InterPro" id="IPR051183">
    <property type="entry name" value="U1_U11-U12_snRNP_70-35kDa"/>
</dbReference>
<dbReference type="PROSITE" id="PS50102">
    <property type="entry name" value="RRM"/>
    <property type="match status" value="2"/>
</dbReference>
<organism evidence="5 6">
    <name type="scientific">Camelina sativa</name>
    <name type="common">False flax</name>
    <name type="synonym">Myagrum sativum</name>
    <dbReference type="NCBI Taxonomy" id="90675"/>
    <lineage>
        <taxon>Eukaryota</taxon>
        <taxon>Viridiplantae</taxon>
        <taxon>Streptophyta</taxon>
        <taxon>Embryophyta</taxon>
        <taxon>Tracheophyta</taxon>
        <taxon>Spermatophyta</taxon>
        <taxon>Magnoliopsida</taxon>
        <taxon>eudicotyledons</taxon>
        <taxon>Gunneridae</taxon>
        <taxon>Pentapetalae</taxon>
        <taxon>rosids</taxon>
        <taxon>malvids</taxon>
        <taxon>Brassicales</taxon>
        <taxon>Brassicaceae</taxon>
        <taxon>Camelineae</taxon>
        <taxon>Camelina</taxon>
    </lineage>
</organism>
<gene>
    <name evidence="6" type="primary">LOC104720494</name>
</gene>
<evidence type="ECO:0000256" key="3">
    <source>
        <dbReference type="PROSITE-ProRule" id="PRU00176"/>
    </source>
</evidence>
<dbReference type="SUPFAM" id="SSF54928">
    <property type="entry name" value="RNA-binding domain, RBD"/>
    <property type="match status" value="2"/>
</dbReference>
<dbReference type="PANTHER" id="PTHR13952">
    <property type="entry name" value="U1 SMALL NUCLEAR RIBONUCLEOPROTEIN 70 KD"/>
    <property type="match status" value="1"/>
</dbReference>
<evidence type="ECO:0000256" key="1">
    <source>
        <dbReference type="ARBA" id="ARBA00004123"/>
    </source>
</evidence>
<proteinExistence type="predicted"/>
<evidence type="ECO:0000313" key="6">
    <source>
        <dbReference type="RefSeq" id="XP_019086310.1"/>
    </source>
</evidence>
<dbReference type="CDD" id="cd00590">
    <property type="entry name" value="RRM_SF"/>
    <property type="match status" value="2"/>
</dbReference>